<dbReference type="InterPro" id="IPR053302">
    <property type="entry name" value="CRAL-TRIO_domain"/>
</dbReference>
<dbReference type="SUPFAM" id="SSF101576">
    <property type="entry name" value="Supernatant protein factor (SPF), C-terminal domain"/>
    <property type="match status" value="1"/>
</dbReference>
<dbReference type="InterPro" id="IPR036865">
    <property type="entry name" value="CRAL-TRIO_dom_sf"/>
</dbReference>
<dbReference type="SUPFAM" id="SSF52087">
    <property type="entry name" value="CRAL/TRIO domain"/>
    <property type="match status" value="1"/>
</dbReference>
<dbReference type="Pfam" id="PF25883">
    <property type="entry name" value="F28H7_8_C"/>
    <property type="match status" value="1"/>
</dbReference>
<feature type="domain" description="CRAL-TRIO" evidence="1">
    <location>
        <begin position="90"/>
        <end position="273"/>
    </location>
</feature>
<dbReference type="Gene3D" id="3.40.525.10">
    <property type="entry name" value="CRAL-TRIO lipid binding domain"/>
    <property type="match status" value="1"/>
</dbReference>
<evidence type="ECO:0000259" key="1">
    <source>
        <dbReference type="PROSITE" id="PS50191"/>
    </source>
</evidence>
<keyword evidence="3" id="KW-1185">Reference proteome</keyword>
<dbReference type="Pfam" id="PF00650">
    <property type="entry name" value="CRAL_TRIO"/>
    <property type="match status" value="1"/>
</dbReference>
<dbReference type="SMART" id="SM00516">
    <property type="entry name" value="SEC14"/>
    <property type="match status" value="1"/>
</dbReference>
<dbReference type="Proteomes" id="UP000050794">
    <property type="component" value="Unassembled WGS sequence"/>
</dbReference>
<organism evidence="3 4">
    <name type="scientific">Toxocara canis</name>
    <name type="common">Canine roundworm</name>
    <dbReference type="NCBI Taxonomy" id="6265"/>
    <lineage>
        <taxon>Eukaryota</taxon>
        <taxon>Metazoa</taxon>
        <taxon>Ecdysozoa</taxon>
        <taxon>Nematoda</taxon>
        <taxon>Chromadorea</taxon>
        <taxon>Rhabditida</taxon>
        <taxon>Spirurina</taxon>
        <taxon>Ascaridomorpha</taxon>
        <taxon>Ascaridoidea</taxon>
        <taxon>Toxocaridae</taxon>
        <taxon>Toxocara</taxon>
    </lineage>
</organism>
<gene>
    <name evidence="2" type="ORF">TCNE_LOCUS11143</name>
</gene>
<protein>
    <submittedName>
        <fullName evidence="4">CRAL-TRIO domain-containing protein</fullName>
    </submittedName>
</protein>
<reference evidence="2 3" key="2">
    <citation type="submission" date="2018-11" db="EMBL/GenBank/DDBJ databases">
        <authorList>
            <consortium name="Pathogen Informatics"/>
        </authorList>
    </citation>
    <scope>NUCLEOTIDE SEQUENCE [LARGE SCALE GENOMIC DNA]</scope>
</reference>
<dbReference type="InterPro" id="IPR001251">
    <property type="entry name" value="CRAL-TRIO_dom"/>
</dbReference>
<proteinExistence type="predicted"/>
<dbReference type="EMBL" id="UYWY01020754">
    <property type="protein sequence ID" value="VDM42464.1"/>
    <property type="molecule type" value="Genomic_DNA"/>
</dbReference>
<name>A0A183URM3_TOXCA</name>
<dbReference type="Gene3D" id="2.60.120.680">
    <property type="entry name" value="GOLD domain"/>
    <property type="match status" value="1"/>
</dbReference>
<evidence type="ECO:0000313" key="4">
    <source>
        <dbReference type="WBParaSite" id="TCNE_0001114301-mRNA-1"/>
    </source>
</evidence>
<dbReference type="CDD" id="cd00170">
    <property type="entry name" value="SEC14"/>
    <property type="match status" value="1"/>
</dbReference>
<dbReference type="InterPro" id="IPR058960">
    <property type="entry name" value="Ctg-1-like_C"/>
</dbReference>
<dbReference type="PANTHER" id="PTHR47159:SF6">
    <property type="entry name" value="CRAL-TRIO DOMAIN-CONTAINING PROTEIN"/>
    <property type="match status" value="1"/>
</dbReference>
<dbReference type="PANTHER" id="PTHR47159">
    <property type="entry name" value="PROTEIN CBG07705-RELATED"/>
    <property type="match status" value="1"/>
</dbReference>
<dbReference type="AlphaFoldDB" id="A0A183URM3"/>
<reference evidence="4" key="1">
    <citation type="submission" date="2016-06" db="UniProtKB">
        <authorList>
            <consortium name="WormBaseParasite"/>
        </authorList>
    </citation>
    <scope>IDENTIFICATION</scope>
</reference>
<dbReference type="WBParaSite" id="TCNE_0001114301-mRNA-1">
    <property type="protein sequence ID" value="TCNE_0001114301-mRNA-1"/>
    <property type="gene ID" value="TCNE_0001114301"/>
</dbReference>
<dbReference type="PROSITE" id="PS50191">
    <property type="entry name" value="CRAL_TRIO"/>
    <property type="match status" value="1"/>
</dbReference>
<evidence type="ECO:0000313" key="3">
    <source>
        <dbReference type="Proteomes" id="UP000050794"/>
    </source>
</evidence>
<accession>A0A183URM3</accession>
<evidence type="ECO:0000313" key="2">
    <source>
        <dbReference type="EMBL" id="VDM42464.1"/>
    </source>
</evidence>
<dbReference type="InterPro" id="IPR036598">
    <property type="entry name" value="GOLD_dom_sf"/>
</dbReference>
<sequence length="440" mass="51752">MAKRPSTYFGEPLSAESKKLVNEVRLKINQPIHPNFDNDFNVYRFVLSAERINKKDKEVVDAAAKALNNHLRIRKAMRLDTTPDMPFDDNPIFRNRLLPLSYILPYTDNCNRLLWYLDYASINVEAIAHTIRSSESIKYQFLQFEHMLRRVNKQVIDSIKEEKTGCLSGIRHIIDLNGYEINPFTMFFVTNGNLSYYSQLLHFENYPDLVTPMEMVNIPKWIHVPYRMVRTMMPASFNDRFRLHDENFLTTLQQDINIEHIPQTLGGQNEKIRSIPAEKITSENFWKPTNLELLSTLETFHISPRKNRQIYVDVTEASKQLSWYYITDGDIYFGVFYEPPEETSCNNIITTTARHEKEVEHENLEMVYPWLKLAAKIVHESDRVECTRPGRYWLIFCNKISWLQRRTIHLTMQLSDGETTKRCHTDGTFSSAEPFEVPHL</sequence>